<evidence type="ECO:0000313" key="4">
    <source>
        <dbReference type="Proteomes" id="UP000078541"/>
    </source>
</evidence>
<dbReference type="InterPro" id="IPR043502">
    <property type="entry name" value="DNA/RNA_pol_sf"/>
</dbReference>
<gene>
    <name evidence="3" type="ORF">ALC56_06679</name>
</gene>
<dbReference type="Proteomes" id="UP000078541">
    <property type="component" value="Unassembled WGS sequence"/>
</dbReference>
<evidence type="ECO:0000259" key="1">
    <source>
        <dbReference type="Pfam" id="PF17921"/>
    </source>
</evidence>
<sequence>MTRDFCERLSLPQRRNSTRICGNVQITALTEIHATIQSKFNAFRIKLAFSILPEITVNLPLSEINKKNLQIETITLADPSLHTPEKRDILLGSSIFWETIVLCIGQIKLGEESQTSIYLPHHAVLKPDSITTKLRVVFDASCPTSSGVSLNNIFRSGPTIQQNLFSVTMRFRQHRFVITADIKQMYRQVLVQEDQGDLQRIVVASASFLTIRCIFDGSCEVQELPRSNEIKMLGICWNTTDDGFCDASEAAYKLYQLSLIVMGPPWLTKDHLKHMHMGLQDFLAHLRGRYWPLTGRQTIRRVLRKCIACFRVRPSEKSQLMEDLPRERVTPSSIYKKDKDLPFLRWHTSRIIETHPGSDGYVSVIIVRTSNGVTNSAINKICVLPIET</sequence>
<dbReference type="EMBL" id="KQ981631">
    <property type="protein sequence ID" value="KYN38944.1"/>
    <property type="molecule type" value="Genomic_DNA"/>
</dbReference>
<keyword evidence="4" id="KW-1185">Reference proteome</keyword>
<protein>
    <recommendedName>
        <fullName evidence="5">Integrase zinc-binding domain-containing protein</fullName>
    </recommendedName>
</protein>
<dbReference type="SUPFAM" id="SSF56672">
    <property type="entry name" value="DNA/RNA polymerases"/>
    <property type="match status" value="1"/>
</dbReference>
<dbReference type="GO" id="GO:0071897">
    <property type="term" value="P:DNA biosynthetic process"/>
    <property type="evidence" value="ECO:0007669"/>
    <property type="project" value="UniProtKB-ARBA"/>
</dbReference>
<dbReference type="Pfam" id="PF18701">
    <property type="entry name" value="DUF5641"/>
    <property type="match status" value="1"/>
</dbReference>
<evidence type="ECO:0000313" key="3">
    <source>
        <dbReference type="EMBL" id="KYN38944.1"/>
    </source>
</evidence>
<feature type="domain" description="DUF5641" evidence="2">
    <location>
        <begin position="337"/>
        <end position="384"/>
    </location>
</feature>
<evidence type="ECO:0000259" key="2">
    <source>
        <dbReference type="Pfam" id="PF18701"/>
    </source>
</evidence>
<dbReference type="InterPro" id="IPR040676">
    <property type="entry name" value="DUF5641"/>
</dbReference>
<name>A0A151JWN6_9HYME</name>
<dbReference type="AlphaFoldDB" id="A0A151JWN6"/>
<reference evidence="3 4" key="1">
    <citation type="submission" date="2016-03" db="EMBL/GenBank/DDBJ databases">
        <title>Trachymyrmex septentrionalis WGS genome.</title>
        <authorList>
            <person name="Nygaard S."/>
            <person name="Hu H."/>
            <person name="Boomsma J."/>
            <person name="Zhang G."/>
        </authorList>
    </citation>
    <scope>NUCLEOTIDE SEQUENCE [LARGE SCALE GENOMIC DNA]</scope>
    <source>
        <strain evidence="3">Tsep2-gDNA-1</strain>
        <tissue evidence="3">Whole body</tissue>
    </source>
</reference>
<dbReference type="PANTHER" id="PTHR47331">
    <property type="entry name" value="PHD-TYPE DOMAIN-CONTAINING PROTEIN"/>
    <property type="match status" value="1"/>
</dbReference>
<evidence type="ECO:0008006" key="5">
    <source>
        <dbReference type="Google" id="ProtNLM"/>
    </source>
</evidence>
<organism evidence="3 4">
    <name type="scientific">Trachymyrmex septentrionalis</name>
    <dbReference type="NCBI Taxonomy" id="34720"/>
    <lineage>
        <taxon>Eukaryota</taxon>
        <taxon>Metazoa</taxon>
        <taxon>Ecdysozoa</taxon>
        <taxon>Arthropoda</taxon>
        <taxon>Hexapoda</taxon>
        <taxon>Insecta</taxon>
        <taxon>Pterygota</taxon>
        <taxon>Neoptera</taxon>
        <taxon>Endopterygota</taxon>
        <taxon>Hymenoptera</taxon>
        <taxon>Apocrita</taxon>
        <taxon>Aculeata</taxon>
        <taxon>Formicoidea</taxon>
        <taxon>Formicidae</taxon>
        <taxon>Myrmicinae</taxon>
        <taxon>Trachymyrmex</taxon>
    </lineage>
</organism>
<proteinExistence type="predicted"/>
<feature type="domain" description="Integrase zinc-binding" evidence="1">
    <location>
        <begin position="271"/>
        <end position="314"/>
    </location>
</feature>
<dbReference type="Pfam" id="PF17921">
    <property type="entry name" value="Integrase_H2C2"/>
    <property type="match status" value="1"/>
</dbReference>
<dbReference type="STRING" id="34720.A0A151JWN6"/>
<dbReference type="InterPro" id="IPR041588">
    <property type="entry name" value="Integrase_H2C2"/>
</dbReference>
<accession>A0A151JWN6</accession>